<dbReference type="AlphaFoldDB" id="A0A0C3CU35"/>
<name>A0A0C3CU35_HEBCY</name>
<sequence length="124" mass="14310">MSSFCSAISREHSLPCFQQIHIYLRLYMTSLIICLLPFQKQGCRNYNLALKDETALLCNSIRLSWFFGCTLVYHSCNHRHRTNRDLGLSQGVCRVIDASGPSSCQRRICGSLNHLFKYHYRCAT</sequence>
<accession>A0A0C3CU35</accession>
<protein>
    <submittedName>
        <fullName evidence="1">Uncharacterized protein</fullName>
    </submittedName>
</protein>
<gene>
    <name evidence="1" type="ORF">M413DRAFT_204404</name>
</gene>
<dbReference type="EMBL" id="KN831769">
    <property type="protein sequence ID" value="KIM47594.1"/>
    <property type="molecule type" value="Genomic_DNA"/>
</dbReference>
<reference evidence="1 2" key="1">
    <citation type="submission" date="2014-04" db="EMBL/GenBank/DDBJ databases">
        <authorList>
            <consortium name="DOE Joint Genome Institute"/>
            <person name="Kuo A."/>
            <person name="Gay G."/>
            <person name="Dore J."/>
            <person name="Kohler A."/>
            <person name="Nagy L.G."/>
            <person name="Floudas D."/>
            <person name="Copeland A."/>
            <person name="Barry K.W."/>
            <person name="Cichocki N."/>
            <person name="Veneault-Fourrey C."/>
            <person name="LaButti K."/>
            <person name="Lindquist E.A."/>
            <person name="Lipzen A."/>
            <person name="Lundell T."/>
            <person name="Morin E."/>
            <person name="Murat C."/>
            <person name="Sun H."/>
            <person name="Tunlid A."/>
            <person name="Henrissat B."/>
            <person name="Grigoriev I.V."/>
            <person name="Hibbett D.S."/>
            <person name="Martin F."/>
            <person name="Nordberg H.P."/>
            <person name="Cantor M.N."/>
            <person name="Hua S.X."/>
        </authorList>
    </citation>
    <scope>NUCLEOTIDE SEQUENCE [LARGE SCALE GENOMIC DNA]</scope>
    <source>
        <strain evidence="2">h7</strain>
    </source>
</reference>
<reference evidence="2" key="2">
    <citation type="submission" date="2015-01" db="EMBL/GenBank/DDBJ databases">
        <title>Evolutionary Origins and Diversification of the Mycorrhizal Mutualists.</title>
        <authorList>
            <consortium name="DOE Joint Genome Institute"/>
            <consortium name="Mycorrhizal Genomics Consortium"/>
            <person name="Kohler A."/>
            <person name="Kuo A."/>
            <person name="Nagy L.G."/>
            <person name="Floudas D."/>
            <person name="Copeland A."/>
            <person name="Barry K.W."/>
            <person name="Cichocki N."/>
            <person name="Veneault-Fourrey C."/>
            <person name="LaButti K."/>
            <person name="Lindquist E.A."/>
            <person name="Lipzen A."/>
            <person name="Lundell T."/>
            <person name="Morin E."/>
            <person name="Murat C."/>
            <person name="Riley R."/>
            <person name="Ohm R."/>
            <person name="Sun H."/>
            <person name="Tunlid A."/>
            <person name="Henrissat B."/>
            <person name="Grigoriev I.V."/>
            <person name="Hibbett D.S."/>
            <person name="Martin F."/>
        </authorList>
    </citation>
    <scope>NUCLEOTIDE SEQUENCE [LARGE SCALE GENOMIC DNA]</scope>
    <source>
        <strain evidence="2">h7</strain>
    </source>
</reference>
<dbReference type="HOGENOM" id="CLU_2004208_0_0_1"/>
<keyword evidence="2" id="KW-1185">Reference proteome</keyword>
<evidence type="ECO:0000313" key="1">
    <source>
        <dbReference type="EMBL" id="KIM47594.1"/>
    </source>
</evidence>
<dbReference type="Proteomes" id="UP000053424">
    <property type="component" value="Unassembled WGS sequence"/>
</dbReference>
<organism evidence="1 2">
    <name type="scientific">Hebeloma cylindrosporum</name>
    <dbReference type="NCBI Taxonomy" id="76867"/>
    <lineage>
        <taxon>Eukaryota</taxon>
        <taxon>Fungi</taxon>
        <taxon>Dikarya</taxon>
        <taxon>Basidiomycota</taxon>
        <taxon>Agaricomycotina</taxon>
        <taxon>Agaricomycetes</taxon>
        <taxon>Agaricomycetidae</taxon>
        <taxon>Agaricales</taxon>
        <taxon>Agaricineae</taxon>
        <taxon>Hymenogastraceae</taxon>
        <taxon>Hebeloma</taxon>
    </lineage>
</organism>
<evidence type="ECO:0000313" key="2">
    <source>
        <dbReference type="Proteomes" id="UP000053424"/>
    </source>
</evidence>
<proteinExistence type="predicted"/>